<dbReference type="InterPro" id="IPR020588">
    <property type="entry name" value="RecA_ATP-bd"/>
</dbReference>
<dbReference type="GO" id="GO:0000400">
    <property type="term" value="F:four-way junction DNA binding"/>
    <property type="evidence" value="ECO:0007669"/>
    <property type="project" value="TreeGrafter"/>
</dbReference>
<proteinExistence type="predicted"/>
<gene>
    <name evidence="2" type="ORF">APUTEX25_000376</name>
</gene>
<feature type="domain" description="RecA family profile 1" evidence="1">
    <location>
        <begin position="14"/>
        <end position="194"/>
    </location>
</feature>
<evidence type="ECO:0000313" key="2">
    <source>
        <dbReference type="EMBL" id="RMZ54859.1"/>
    </source>
</evidence>
<dbReference type="PANTHER" id="PTHR46487">
    <property type="entry name" value="DNA REPAIR PROTEIN XRCC3"/>
    <property type="match status" value="1"/>
</dbReference>
<organism evidence="2 3">
    <name type="scientific">Auxenochlorella protothecoides</name>
    <name type="common">Green microalga</name>
    <name type="synonym">Chlorella protothecoides</name>
    <dbReference type="NCBI Taxonomy" id="3075"/>
    <lineage>
        <taxon>Eukaryota</taxon>
        <taxon>Viridiplantae</taxon>
        <taxon>Chlorophyta</taxon>
        <taxon>core chlorophytes</taxon>
        <taxon>Trebouxiophyceae</taxon>
        <taxon>Chlorellales</taxon>
        <taxon>Chlorellaceae</taxon>
        <taxon>Auxenochlorella</taxon>
    </lineage>
</organism>
<comment type="caution">
    <text evidence="2">The sequence shown here is derived from an EMBL/GenBank/DDBJ whole genome shotgun (WGS) entry which is preliminary data.</text>
</comment>
<dbReference type="InterPro" id="IPR013632">
    <property type="entry name" value="Rad51_C"/>
</dbReference>
<dbReference type="PANTHER" id="PTHR46487:SF1">
    <property type="entry name" value="DNA REPAIR PROTEIN XRCC3"/>
    <property type="match status" value="1"/>
</dbReference>
<dbReference type="GO" id="GO:0071140">
    <property type="term" value="P:resolution of mitotic recombination intermediates"/>
    <property type="evidence" value="ECO:0007669"/>
    <property type="project" value="TreeGrafter"/>
</dbReference>
<dbReference type="Pfam" id="PF08423">
    <property type="entry name" value="Rad51"/>
    <property type="match status" value="1"/>
</dbReference>
<reference evidence="3" key="1">
    <citation type="journal article" date="2018" name="Algal Res.">
        <title>Characterization of plant carbon substrate utilization by Auxenochlorella protothecoides.</title>
        <authorList>
            <person name="Vogler B.W."/>
            <person name="Starkenburg S.R."/>
            <person name="Sudasinghe N."/>
            <person name="Schambach J.Y."/>
            <person name="Rollin J.A."/>
            <person name="Pattathil S."/>
            <person name="Barry A.N."/>
        </authorList>
    </citation>
    <scope>NUCLEOTIDE SEQUENCE [LARGE SCALE GENOMIC DNA]</scope>
    <source>
        <strain evidence="3">UTEX 25</strain>
    </source>
</reference>
<evidence type="ECO:0000259" key="1">
    <source>
        <dbReference type="PROSITE" id="PS50162"/>
    </source>
</evidence>
<dbReference type="GO" id="GO:0090656">
    <property type="term" value="P:t-circle formation"/>
    <property type="evidence" value="ECO:0007669"/>
    <property type="project" value="TreeGrafter"/>
</dbReference>
<name>A0A3M7KY86_AUXPR</name>
<dbReference type="GO" id="GO:0005657">
    <property type="term" value="C:replication fork"/>
    <property type="evidence" value="ECO:0007669"/>
    <property type="project" value="TreeGrafter"/>
</dbReference>
<dbReference type="EMBL" id="QOKY01000172">
    <property type="protein sequence ID" value="RMZ54859.1"/>
    <property type="molecule type" value="Genomic_DNA"/>
</dbReference>
<dbReference type="AlphaFoldDB" id="A0A3M7KY86"/>
<feature type="non-terminal residue" evidence="2">
    <location>
        <position position="259"/>
    </location>
</feature>
<dbReference type="PROSITE" id="PS50162">
    <property type="entry name" value="RECA_2"/>
    <property type="match status" value="1"/>
</dbReference>
<evidence type="ECO:0000313" key="3">
    <source>
        <dbReference type="Proteomes" id="UP000279271"/>
    </source>
</evidence>
<dbReference type="GO" id="GO:0000722">
    <property type="term" value="P:telomere maintenance via recombination"/>
    <property type="evidence" value="ECO:0007669"/>
    <property type="project" value="TreeGrafter"/>
</dbReference>
<dbReference type="GO" id="GO:0045003">
    <property type="term" value="P:double-strand break repair via synthesis-dependent strand annealing"/>
    <property type="evidence" value="ECO:0007669"/>
    <property type="project" value="TreeGrafter"/>
</dbReference>
<dbReference type="SUPFAM" id="SSF52540">
    <property type="entry name" value="P-loop containing nucleoside triphosphate hydrolases"/>
    <property type="match status" value="1"/>
</dbReference>
<dbReference type="GO" id="GO:0140664">
    <property type="term" value="F:ATP-dependent DNA damage sensor activity"/>
    <property type="evidence" value="ECO:0007669"/>
    <property type="project" value="InterPro"/>
</dbReference>
<sequence>MKSGPARRRIQSLQVSKCSLGCPILDAFLGGGLSSGSITELVGEATTAKTQLCLQALVHARLSLGGSGVYIYTEGDPPLDRLHQLAQAAVARRKTPLSAGDVVAGVFVERGVDCGEALLARVKALQPLLARVAGTPAPVRLLVVDSLAAPLRDLGPSPGRRELLARAQTFFRLAAALRALADRHGFAVLVTNQVTDVVAGPGAALARSATGGAPLLTSGREVTPALGLAWASCVNTRLFAAHAAGGGAPGPRVLHLVWG</sequence>
<accession>A0A3M7KY86</accession>
<dbReference type="InterPro" id="IPR027417">
    <property type="entry name" value="P-loop_NTPase"/>
</dbReference>
<dbReference type="GO" id="GO:0005524">
    <property type="term" value="F:ATP binding"/>
    <property type="evidence" value="ECO:0007669"/>
    <property type="project" value="InterPro"/>
</dbReference>
<dbReference type="Proteomes" id="UP000279271">
    <property type="component" value="Unassembled WGS sequence"/>
</dbReference>
<dbReference type="Gene3D" id="3.40.50.300">
    <property type="entry name" value="P-loop containing nucleotide triphosphate hydrolases"/>
    <property type="match status" value="1"/>
</dbReference>
<protein>
    <recommendedName>
        <fullName evidence="1">RecA family profile 1 domain-containing protein</fullName>
    </recommendedName>
</protein>
<dbReference type="GO" id="GO:0033065">
    <property type="term" value="C:Rad51C-XRCC3 complex"/>
    <property type="evidence" value="ECO:0007669"/>
    <property type="project" value="TreeGrafter"/>
</dbReference>